<feature type="transmembrane region" description="Helical" evidence="1">
    <location>
        <begin position="66"/>
        <end position="85"/>
    </location>
</feature>
<feature type="transmembrane region" description="Helical" evidence="1">
    <location>
        <begin position="159"/>
        <end position="179"/>
    </location>
</feature>
<feature type="transmembrane region" description="Helical" evidence="1">
    <location>
        <begin position="7"/>
        <end position="29"/>
    </location>
</feature>
<evidence type="ECO:0000313" key="2">
    <source>
        <dbReference type="EMBL" id="AIQ69561.1"/>
    </source>
</evidence>
<protein>
    <submittedName>
        <fullName evidence="2">Uncharacterized protein</fullName>
    </submittedName>
</protein>
<dbReference type="RefSeq" id="WP_025707844.1">
    <property type="nucleotide sequence ID" value="NZ_CP009287.1"/>
</dbReference>
<dbReference type="HOGENOM" id="CLU_923912_0_0_9"/>
<keyword evidence="1" id="KW-1133">Transmembrane helix</keyword>
<keyword evidence="1" id="KW-0812">Transmembrane</keyword>
<keyword evidence="1" id="KW-0472">Membrane</keyword>
<keyword evidence="3" id="KW-1185">Reference proteome</keyword>
<dbReference type="EMBL" id="CP009287">
    <property type="protein sequence ID" value="AIQ69561.1"/>
    <property type="molecule type" value="Genomic_DNA"/>
</dbReference>
<evidence type="ECO:0000256" key="1">
    <source>
        <dbReference type="SAM" id="Phobius"/>
    </source>
</evidence>
<dbReference type="KEGG" id="pgm:PGRAT_19450"/>
<sequence>MKWVWGVITAVVSVIVQLLILSILGFNFFSFSMFFVIPAGGIILGGIATFGYFYNIVRQGLKPNTNNYLISIIFILLSFSGFMYGEYQMAYVSPSNEINYKFEGEHISNFVFGESDEPITLLNYYDYKFNNSSLSIFSRGHVSNAIDIEPNKWVNISKFLIQCVGLLIGGLCAGLVVTSGKTHCSSCKKAYLQEHKLLDVNDEMIEPVVSEINQYIHNNNGEGLTKYITEQKELCEDVASDTNVKYGFKFGHCPNCQQGYLIKSCYTLDKHGNFDEQEDKKAVISISQEIVTSVLKAEKAS</sequence>
<reference evidence="2 3" key="1">
    <citation type="submission" date="2014-08" db="EMBL/GenBank/DDBJ databases">
        <title>Comparative genomics of the Paenibacillus odorifer group.</title>
        <authorList>
            <person name="den Bakker H.C."/>
            <person name="Tsai Y.-C."/>
            <person name="Martin N."/>
            <person name="Korlach J."/>
            <person name="Wiedmann M."/>
        </authorList>
    </citation>
    <scope>NUCLEOTIDE SEQUENCE [LARGE SCALE GENOMIC DNA]</scope>
    <source>
        <strain evidence="2 3">DSM 15220</strain>
    </source>
</reference>
<organism evidence="2 3">
    <name type="scientific">Paenibacillus graminis</name>
    <dbReference type="NCBI Taxonomy" id="189425"/>
    <lineage>
        <taxon>Bacteria</taxon>
        <taxon>Bacillati</taxon>
        <taxon>Bacillota</taxon>
        <taxon>Bacilli</taxon>
        <taxon>Bacillales</taxon>
        <taxon>Paenibacillaceae</taxon>
        <taxon>Paenibacillus</taxon>
    </lineage>
</organism>
<gene>
    <name evidence="2" type="ORF">PGRAT_19450</name>
</gene>
<accession>A0A089M6Y5</accession>
<evidence type="ECO:0000313" key="3">
    <source>
        <dbReference type="Proteomes" id="UP000029500"/>
    </source>
</evidence>
<dbReference type="Proteomes" id="UP000029500">
    <property type="component" value="Chromosome"/>
</dbReference>
<dbReference type="eggNOG" id="ENOG502ZFPJ">
    <property type="taxonomic scope" value="Bacteria"/>
</dbReference>
<dbReference type="AlphaFoldDB" id="A0A089M6Y5"/>
<proteinExistence type="predicted"/>
<feature type="transmembrane region" description="Helical" evidence="1">
    <location>
        <begin position="35"/>
        <end position="54"/>
    </location>
</feature>
<dbReference type="OrthoDB" id="2660776at2"/>
<name>A0A089M6Y5_9BACL</name>